<dbReference type="WBParaSite" id="SRAE_X000239900.1">
    <property type="protein sequence ID" value="SRAE_X000239900.1"/>
    <property type="gene ID" value="WBGene00267985"/>
</dbReference>
<dbReference type="RefSeq" id="XP_024499875.1">
    <property type="nucleotide sequence ID" value="XM_024645610.1"/>
</dbReference>
<evidence type="ECO:0000313" key="1">
    <source>
        <dbReference type="EMBL" id="CEF60666.1"/>
    </source>
</evidence>
<proteinExistence type="predicted"/>
<dbReference type="AlphaFoldDB" id="A0A090KTE2"/>
<sequence>MGLQSTQNFHQPFWMLCKEKDFNKENSNQGRTSFNLFGCCGKNGTLINAKLSSTSLDAVERKGLQQRKLQSNQRFLFTSMD</sequence>
<dbReference type="WormBase" id="SRAE_X000239900">
    <property type="protein sequence ID" value="SRP01693"/>
    <property type="gene ID" value="WBGene00267985"/>
</dbReference>
<organism evidence="1">
    <name type="scientific">Strongyloides ratti</name>
    <name type="common">Parasitic roundworm</name>
    <dbReference type="NCBI Taxonomy" id="34506"/>
    <lineage>
        <taxon>Eukaryota</taxon>
        <taxon>Metazoa</taxon>
        <taxon>Ecdysozoa</taxon>
        <taxon>Nematoda</taxon>
        <taxon>Chromadorea</taxon>
        <taxon>Rhabditida</taxon>
        <taxon>Tylenchina</taxon>
        <taxon>Panagrolaimomorpha</taxon>
        <taxon>Strongyloidoidea</taxon>
        <taxon>Strongyloididae</taxon>
        <taxon>Strongyloides</taxon>
    </lineage>
</organism>
<evidence type="ECO:0000313" key="3">
    <source>
        <dbReference type="WBParaSite" id="SRAE_X000239900.1"/>
    </source>
</evidence>
<dbReference type="Proteomes" id="UP000035682">
    <property type="component" value="Unplaced"/>
</dbReference>
<name>A0A090KTE2_STRRB</name>
<dbReference type="CTD" id="36385479"/>
<reference evidence="1" key="1">
    <citation type="submission" date="2014-09" db="EMBL/GenBank/DDBJ databases">
        <authorList>
            <person name="Aslett A.Martin."/>
        </authorList>
    </citation>
    <scope>NUCLEOTIDE SEQUENCE</scope>
    <source>
        <strain evidence="1">ED321 Heterogonic</strain>
    </source>
</reference>
<evidence type="ECO:0000313" key="2">
    <source>
        <dbReference type="Proteomes" id="UP000035682"/>
    </source>
</evidence>
<evidence type="ECO:0000313" key="4">
    <source>
        <dbReference type="WormBase" id="SRAE_X000239900"/>
    </source>
</evidence>
<dbReference type="GeneID" id="36385479"/>
<accession>A0A090KTE2</accession>
<reference evidence="2" key="2">
    <citation type="submission" date="2014-09" db="EMBL/GenBank/DDBJ databases">
        <authorList>
            <person name="Martin A.A."/>
        </authorList>
    </citation>
    <scope>NUCLEOTIDE SEQUENCE</scope>
    <source>
        <strain evidence="2">ED321</strain>
    </source>
</reference>
<gene>
    <name evidence="1 3 4" type="ORF">SRAE_X000239900</name>
</gene>
<dbReference type="EMBL" id="LN609400">
    <property type="protein sequence ID" value="CEF60666.1"/>
    <property type="molecule type" value="Genomic_DNA"/>
</dbReference>
<reference evidence="3" key="3">
    <citation type="submission" date="2020-12" db="UniProtKB">
        <authorList>
            <consortium name="WormBaseParasite"/>
        </authorList>
    </citation>
    <scope>IDENTIFICATION</scope>
</reference>
<protein>
    <submittedName>
        <fullName evidence="1 3">Uncharacterized protein</fullName>
    </submittedName>
</protein>
<keyword evidence="2" id="KW-1185">Reference proteome</keyword>